<dbReference type="SUPFAM" id="SSF56112">
    <property type="entry name" value="Protein kinase-like (PK-like)"/>
    <property type="match status" value="1"/>
</dbReference>
<protein>
    <recommendedName>
        <fullName evidence="1">Aminoglycoside phosphotransferase domain-containing protein</fullName>
    </recommendedName>
</protein>
<dbReference type="RefSeq" id="WP_036647641.1">
    <property type="nucleotide sequence ID" value="NZ_BAVZ01000004.1"/>
</dbReference>
<dbReference type="Proteomes" id="UP000019364">
    <property type="component" value="Unassembled WGS sequence"/>
</dbReference>
<dbReference type="Gene3D" id="3.90.1200.10">
    <property type="match status" value="1"/>
</dbReference>
<dbReference type="InterPro" id="IPR051678">
    <property type="entry name" value="AGP_Transferase"/>
</dbReference>
<dbReference type="STRING" id="1236976.JCM16418_1887"/>
<evidence type="ECO:0000259" key="1">
    <source>
        <dbReference type="Pfam" id="PF01636"/>
    </source>
</evidence>
<name>W7Y9Z0_9BACL</name>
<dbReference type="Pfam" id="PF01636">
    <property type="entry name" value="APH"/>
    <property type="match status" value="1"/>
</dbReference>
<gene>
    <name evidence="2" type="ORF">JCM16418_1887</name>
</gene>
<dbReference type="Gene3D" id="3.30.200.20">
    <property type="entry name" value="Phosphorylase Kinase, domain 1"/>
    <property type="match status" value="1"/>
</dbReference>
<dbReference type="AlphaFoldDB" id="W7Y9Z0"/>
<feature type="domain" description="Aminoglycoside phosphotransferase" evidence="1">
    <location>
        <begin position="26"/>
        <end position="239"/>
    </location>
</feature>
<dbReference type="OrthoDB" id="9812495at2"/>
<proteinExistence type="predicted"/>
<evidence type="ECO:0000313" key="3">
    <source>
        <dbReference type="Proteomes" id="UP000019364"/>
    </source>
</evidence>
<keyword evidence="3" id="KW-1185">Reference proteome</keyword>
<evidence type="ECO:0000313" key="2">
    <source>
        <dbReference type="EMBL" id="GAF07855.1"/>
    </source>
</evidence>
<reference evidence="2 3" key="1">
    <citation type="journal article" date="2014" name="Genome Announc.">
        <title>Draft Genome Sequence of Paenibacillus pini JCM 16418T, Isolated from the Rhizosphere of Pine Tree.</title>
        <authorList>
            <person name="Yuki M."/>
            <person name="Oshima K."/>
            <person name="Suda W."/>
            <person name="Oshida Y."/>
            <person name="Kitamura K."/>
            <person name="Iida Y."/>
            <person name="Hattori M."/>
            <person name="Ohkuma M."/>
        </authorList>
    </citation>
    <scope>NUCLEOTIDE SEQUENCE [LARGE SCALE GENOMIC DNA]</scope>
    <source>
        <strain evidence="2 3">JCM 16418</strain>
    </source>
</reference>
<dbReference type="eggNOG" id="COG3173">
    <property type="taxonomic scope" value="Bacteria"/>
</dbReference>
<organism evidence="2 3">
    <name type="scientific">Paenibacillus pini JCM 16418</name>
    <dbReference type="NCBI Taxonomy" id="1236976"/>
    <lineage>
        <taxon>Bacteria</taxon>
        <taxon>Bacillati</taxon>
        <taxon>Bacillota</taxon>
        <taxon>Bacilli</taxon>
        <taxon>Bacillales</taxon>
        <taxon>Paenibacillaceae</taxon>
        <taxon>Paenibacillus</taxon>
    </lineage>
</organism>
<dbReference type="InterPro" id="IPR002575">
    <property type="entry name" value="Aminoglycoside_PTrfase"/>
</dbReference>
<dbReference type="PANTHER" id="PTHR21310">
    <property type="entry name" value="AMINOGLYCOSIDE PHOSPHOTRANSFERASE-RELATED-RELATED"/>
    <property type="match status" value="1"/>
</dbReference>
<dbReference type="InterPro" id="IPR011009">
    <property type="entry name" value="Kinase-like_dom_sf"/>
</dbReference>
<sequence>MKIQDIPIEIIEQVGDIKKIIFPRQGHTSVVAILDTSYKKYILKKTENELYNEWLSEEYKALRYLYHTELPVPKPYSYYVENKSRWLLMDHIEGISLREYLSKEPNSKDKEKVISNFGLSLKKIHECICPIELLNDEEPWLDAMLIKAEYNLTHFDVDGTEERLIRLKELRPKPVENTLIHGDFTIDNVLVKESNVVGVIDWSGAAYGDPRYDVALAIRPKYNAFDNERDKEIFLNAYGKLRITDEEYNYFEDGIYNFF</sequence>
<comment type="caution">
    <text evidence="2">The sequence shown here is derived from an EMBL/GenBank/DDBJ whole genome shotgun (WGS) entry which is preliminary data.</text>
</comment>
<dbReference type="EMBL" id="BAVZ01000004">
    <property type="protein sequence ID" value="GAF07855.1"/>
    <property type="molecule type" value="Genomic_DNA"/>
</dbReference>
<accession>W7Y9Z0</accession>